<dbReference type="EMBL" id="JAYMYR010000004">
    <property type="protein sequence ID" value="KAK7367578.1"/>
    <property type="molecule type" value="Genomic_DNA"/>
</dbReference>
<comment type="caution">
    <text evidence="1">The sequence shown here is derived from an EMBL/GenBank/DDBJ whole genome shotgun (WGS) entry which is preliminary data.</text>
</comment>
<gene>
    <name evidence="1" type="ORF">VNO80_09593</name>
</gene>
<organism evidence="1 2">
    <name type="scientific">Phaseolus coccineus</name>
    <name type="common">Scarlet runner bean</name>
    <name type="synonym">Phaseolus multiflorus</name>
    <dbReference type="NCBI Taxonomy" id="3886"/>
    <lineage>
        <taxon>Eukaryota</taxon>
        <taxon>Viridiplantae</taxon>
        <taxon>Streptophyta</taxon>
        <taxon>Embryophyta</taxon>
        <taxon>Tracheophyta</taxon>
        <taxon>Spermatophyta</taxon>
        <taxon>Magnoliopsida</taxon>
        <taxon>eudicotyledons</taxon>
        <taxon>Gunneridae</taxon>
        <taxon>Pentapetalae</taxon>
        <taxon>rosids</taxon>
        <taxon>fabids</taxon>
        <taxon>Fabales</taxon>
        <taxon>Fabaceae</taxon>
        <taxon>Papilionoideae</taxon>
        <taxon>50 kb inversion clade</taxon>
        <taxon>NPAAA clade</taxon>
        <taxon>indigoferoid/millettioid clade</taxon>
        <taxon>Phaseoleae</taxon>
        <taxon>Phaseolus</taxon>
    </lineage>
</organism>
<sequence>METHTQNYLAMQDEERSIWCGILKFRLVVEGKEYEGGMSWVRWRKTTRLIAESEGESLLLLCQSRLYSIPATPPPYHPITAYSLFPIPYSHSISLHSLTRAAHFHFCIL</sequence>
<reference evidence="1 2" key="1">
    <citation type="submission" date="2024-01" db="EMBL/GenBank/DDBJ databases">
        <title>The genomes of 5 underutilized Papilionoideae crops provide insights into root nodulation and disease resistanc.</title>
        <authorList>
            <person name="Jiang F."/>
        </authorList>
    </citation>
    <scope>NUCLEOTIDE SEQUENCE [LARGE SCALE GENOMIC DNA]</scope>
    <source>
        <strain evidence="1">JINMINGXINNONG_FW02</strain>
        <tissue evidence="1">Leaves</tissue>
    </source>
</reference>
<accession>A0AAN9RIK0</accession>
<dbReference type="AlphaFoldDB" id="A0AAN9RIK0"/>
<protein>
    <submittedName>
        <fullName evidence="1">Uncharacterized protein</fullName>
    </submittedName>
</protein>
<evidence type="ECO:0000313" key="2">
    <source>
        <dbReference type="Proteomes" id="UP001374584"/>
    </source>
</evidence>
<evidence type="ECO:0000313" key="1">
    <source>
        <dbReference type="EMBL" id="KAK7367578.1"/>
    </source>
</evidence>
<dbReference type="Proteomes" id="UP001374584">
    <property type="component" value="Unassembled WGS sequence"/>
</dbReference>
<proteinExistence type="predicted"/>
<name>A0AAN9RIK0_PHACN</name>
<keyword evidence="2" id="KW-1185">Reference proteome</keyword>